<sequence>MAIERNSAARGVKQGEDAEQFRDGVIRPGIVPDRVSAPVAAYFRIPPIWIDQSPPFSPTQARPLAWGHAVVLRRVMRCGIEVRVQRDGLFAFDFTDFPPASYTLVPGFVHPESPHLIPEEHSAAEEQAEAIAVYRAQIMNAHQACFTTAEALVRGRGAAMGYPVNAWNTFKSLDLELVPEYRDDTEDPRAVARNVYNNSYQVIGDRDLARRLVELDVIEASLDLLDQILAAPPGTVPMVEGAYMAASRAAEKRFGESIVLGWTVCEQLVSIAWRRLLDSEKGEGAENRTPRKRIEKPIGRDHSASVMTEALELNGVISAEVHGWLETGRKARNAWAHAMKVPAQAEALACLLAARSLFRELLAIDLRLQSGGRGSVPQWPIWMLPDRRG</sequence>
<reference evidence="1 2" key="1">
    <citation type="submission" date="2020-08" db="EMBL/GenBank/DDBJ databases">
        <title>Genomic Encyclopedia of Type Strains, Phase IV (KMG-IV): sequencing the most valuable type-strain genomes for metagenomic binning, comparative biology and taxonomic classification.</title>
        <authorList>
            <person name="Goeker M."/>
        </authorList>
    </citation>
    <scope>NUCLEOTIDE SEQUENCE [LARGE SCALE GENOMIC DNA]</scope>
    <source>
        <strain evidence="1 2">DSM 101806</strain>
    </source>
</reference>
<evidence type="ECO:0000313" key="2">
    <source>
        <dbReference type="Proteomes" id="UP000557392"/>
    </source>
</evidence>
<gene>
    <name evidence="1" type="ORF">GGR46_001868</name>
</gene>
<dbReference type="EMBL" id="JACIEH010000002">
    <property type="protein sequence ID" value="MBB4098304.1"/>
    <property type="molecule type" value="Genomic_DNA"/>
</dbReference>
<organism evidence="1 2">
    <name type="scientific">Sphingomonas kyeonggiensis</name>
    <dbReference type="NCBI Taxonomy" id="1268553"/>
    <lineage>
        <taxon>Bacteria</taxon>
        <taxon>Pseudomonadati</taxon>
        <taxon>Pseudomonadota</taxon>
        <taxon>Alphaproteobacteria</taxon>
        <taxon>Sphingomonadales</taxon>
        <taxon>Sphingomonadaceae</taxon>
        <taxon>Sphingomonas</taxon>
    </lineage>
</organism>
<protein>
    <submittedName>
        <fullName evidence="1">Uncharacterized protein</fullName>
    </submittedName>
</protein>
<proteinExistence type="predicted"/>
<dbReference type="RefSeq" id="WP_183996995.1">
    <property type="nucleotide sequence ID" value="NZ_JACIEH010000002.1"/>
</dbReference>
<dbReference type="AlphaFoldDB" id="A0A7W6NX84"/>
<name>A0A7W6NX84_9SPHN</name>
<keyword evidence="2" id="KW-1185">Reference proteome</keyword>
<evidence type="ECO:0000313" key="1">
    <source>
        <dbReference type="EMBL" id="MBB4098304.1"/>
    </source>
</evidence>
<accession>A0A7W6NX84</accession>
<comment type="caution">
    <text evidence="1">The sequence shown here is derived from an EMBL/GenBank/DDBJ whole genome shotgun (WGS) entry which is preliminary data.</text>
</comment>
<dbReference type="Proteomes" id="UP000557392">
    <property type="component" value="Unassembled WGS sequence"/>
</dbReference>